<evidence type="ECO:0000313" key="5">
    <source>
        <dbReference type="Proteomes" id="UP000251942"/>
    </source>
</evidence>
<reference evidence="2 4" key="1">
    <citation type="submission" date="2015-11" db="EMBL/GenBank/DDBJ databases">
        <title>Genomic analysis of 38 Legionella species identifies large and diverse effector repertoires.</title>
        <authorList>
            <person name="Burstein D."/>
            <person name="Amaro F."/>
            <person name="Zusman T."/>
            <person name="Lifshitz Z."/>
            <person name="Cohen O."/>
            <person name="Gilbert J.A."/>
            <person name="Pupko T."/>
            <person name="Shuman H.A."/>
            <person name="Segal G."/>
        </authorList>
    </citation>
    <scope>NUCLEOTIDE SEQUENCE [LARGE SCALE GENOMIC DNA]</scope>
    <source>
        <strain evidence="2 4">WO-44C</strain>
    </source>
</reference>
<dbReference type="SUPFAM" id="SSF52540">
    <property type="entry name" value="P-loop containing nucleoside triphosphate hydrolases"/>
    <property type="match status" value="1"/>
</dbReference>
<dbReference type="Gene3D" id="3.90.320.10">
    <property type="match status" value="1"/>
</dbReference>
<keyword evidence="4" id="KW-1185">Reference proteome</keyword>
<dbReference type="InterPro" id="IPR038726">
    <property type="entry name" value="PDDEXK_AddAB-type"/>
</dbReference>
<sequence length="841" mass="95984">MNNKTQLLTLMREGAIVITPNNRLSTELLNDFFAAIPLSIQDKPRCFPYRAFLLDTFKKIRHKNPHVNYPIVLTTQQLRHLWRQILSNHASLPVNEGLLNAVEEAWKRCHLWQLDFHHPAFSYTAQTRQFQQWVLQLQQELDKLDAITEDELATYLSRQQNILDAQPLIWACFDDYTPQQKALQKLFNAQGCQIYHYDLAPQSAIGYQYTAQNDDDEQQQLIHWIKGRLAQGETHIAVVVPDLQIQSQGLQRLLQQQFPVEQFNLSLGQALADYPLVAHALCWLHLDSKTITAQQARLLLHSPYLAYSQTEMLARAQFMEDSSTLREHTISYGTLIKDLHYATPKLAKVLENITAYPEQASPQTWASAFKTRLAAMGFPGQYPLDSATYQCYQRFLIVFDEFKQLALITPGMNKEQALLTLNELFKSTIFQPKKAKAVIQVLGLLEASGCLFESLWVTGLTDQCLPQKAKLSAFIPISLQRAYSMPHADPQRELQLAQKTLARLKNSSAHTVFSYSRLSKDQPNMPSPLLADLETYDAPLIETVAQQSHLTSFNETYYLPLIDNENISGGTAILANQAKCPFRAFAAHRLHVRAAAEMSTGPDAMERGQLIHKIMELLWQTLQNQENLLSLDEGQLNEHIETAITSAIEPLVKQRPSTFSTLIQDVELLRLKRLVHACLAWERQRPPFSVDALEQTFTINLAGIDFYVRVDRLDNIAENKKWVIDYKSSLPQSLPWKEDRPQEPQLLLYALLDETINALLFAQLKAGQLTCKGLSAEPYPVPGIIALKKDENWVDYRQHWQSQLNDLAGEFSQGHCPPKPNNVSVCQNCDYQSLCRFRNNL</sequence>
<proteinExistence type="predicted"/>
<dbReference type="RefSeq" id="WP_058446519.1">
    <property type="nucleotide sequence ID" value="NZ_CAAAHT010000001.1"/>
</dbReference>
<dbReference type="EMBL" id="UASS01000039">
    <property type="protein sequence ID" value="SPX62616.1"/>
    <property type="molecule type" value="Genomic_DNA"/>
</dbReference>
<dbReference type="Pfam" id="PF12705">
    <property type="entry name" value="PDDEXK_1"/>
    <property type="match status" value="1"/>
</dbReference>
<feature type="domain" description="PD-(D/E)XK endonuclease-like" evidence="1">
    <location>
        <begin position="578"/>
        <end position="836"/>
    </location>
</feature>
<dbReference type="NCBIfam" id="TIGR03623">
    <property type="entry name" value="probable DNA repair protein"/>
    <property type="match status" value="1"/>
</dbReference>
<dbReference type="STRING" id="453.Lfee_2066"/>
<dbReference type="OrthoDB" id="9761147at2"/>
<dbReference type="Proteomes" id="UP000054698">
    <property type="component" value="Unassembled WGS sequence"/>
</dbReference>
<dbReference type="InterPro" id="IPR011604">
    <property type="entry name" value="PDDEXK-like_dom_sf"/>
</dbReference>
<dbReference type="Proteomes" id="UP000251942">
    <property type="component" value="Unassembled WGS sequence"/>
</dbReference>
<dbReference type="EMBL" id="LNYB01000081">
    <property type="protein sequence ID" value="KTC96268.1"/>
    <property type="molecule type" value="Genomic_DNA"/>
</dbReference>
<evidence type="ECO:0000313" key="3">
    <source>
        <dbReference type="EMBL" id="SPX62616.1"/>
    </source>
</evidence>
<protein>
    <submittedName>
        <fullName evidence="2">Recombinase B</fullName>
    </submittedName>
</protein>
<gene>
    <name evidence="2" type="ORF">Lfee_2066</name>
    <name evidence="3" type="ORF">NCTC12022_03378</name>
</gene>
<evidence type="ECO:0000259" key="1">
    <source>
        <dbReference type="Pfam" id="PF12705"/>
    </source>
</evidence>
<dbReference type="AlphaFoldDB" id="A0A0W0TKZ9"/>
<evidence type="ECO:0000313" key="4">
    <source>
        <dbReference type="Proteomes" id="UP000054698"/>
    </source>
</evidence>
<reference evidence="3 5" key="2">
    <citation type="submission" date="2018-06" db="EMBL/GenBank/DDBJ databases">
        <authorList>
            <consortium name="Pathogen Informatics"/>
            <person name="Doyle S."/>
        </authorList>
    </citation>
    <scope>NUCLEOTIDE SEQUENCE [LARGE SCALE GENOMIC DNA]</scope>
    <source>
        <strain evidence="3 5">NCTC12022</strain>
    </source>
</reference>
<name>A0A0W0TKZ9_9GAMM</name>
<accession>A0A0W0TKZ9</accession>
<evidence type="ECO:0000313" key="2">
    <source>
        <dbReference type="EMBL" id="KTC96268.1"/>
    </source>
</evidence>
<dbReference type="InterPro" id="IPR019925">
    <property type="entry name" value="DNA_repair_protein_predicted"/>
</dbReference>
<dbReference type="PATRIC" id="fig|453.4.peg.2266"/>
<dbReference type="InterPro" id="IPR027417">
    <property type="entry name" value="P-loop_NTPase"/>
</dbReference>
<organism evidence="2 4">
    <name type="scientific">Legionella feeleii</name>
    <dbReference type="NCBI Taxonomy" id="453"/>
    <lineage>
        <taxon>Bacteria</taxon>
        <taxon>Pseudomonadati</taxon>
        <taxon>Pseudomonadota</taxon>
        <taxon>Gammaproteobacteria</taxon>
        <taxon>Legionellales</taxon>
        <taxon>Legionellaceae</taxon>
        <taxon>Legionella</taxon>
    </lineage>
</organism>